<accession>A0AAV9HKY0</accession>
<keyword evidence="8" id="KW-0732">Signal</keyword>
<dbReference type="GO" id="GO:0004601">
    <property type="term" value="F:peroxidase activity"/>
    <property type="evidence" value="ECO:0007669"/>
    <property type="project" value="UniProtKB-KW"/>
</dbReference>
<dbReference type="SUPFAM" id="SSF47571">
    <property type="entry name" value="Cloroperoxidase"/>
    <property type="match status" value="1"/>
</dbReference>
<protein>
    <submittedName>
        <fullName evidence="10">Cloroperoxidase</fullName>
    </submittedName>
</protein>
<reference evidence="10" key="2">
    <citation type="submission" date="2023-06" db="EMBL/GenBank/DDBJ databases">
        <authorList>
            <consortium name="Lawrence Berkeley National Laboratory"/>
            <person name="Mondo S.J."/>
            <person name="Hensen N."/>
            <person name="Bonometti L."/>
            <person name="Westerberg I."/>
            <person name="Brannstrom I.O."/>
            <person name="Guillou S."/>
            <person name="Cros-Aarteil S."/>
            <person name="Calhoun S."/>
            <person name="Haridas S."/>
            <person name="Kuo A."/>
            <person name="Pangilinan J."/>
            <person name="Riley R."/>
            <person name="Labutti K."/>
            <person name="Andreopoulos B."/>
            <person name="Lipzen A."/>
            <person name="Chen C."/>
            <person name="Yanf M."/>
            <person name="Daum C."/>
            <person name="Ng V."/>
            <person name="Clum A."/>
            <person name="Steindorff A."/>
            <person name="Ohm R."/>
            <person name="Martin F."/>
            <person name="Silar P."/>
            <person name="Natvig D."/>
            <person name="Lalanne C."/>
            <person name="Gautier V."/>
            <person name="Ament-Velasquez S.L."/>
            <person name="Kruys A."/>
            <person name="Hutchinson M.I."/>
            <person name="Powell A.J."/>
            <person name="Barry K."/>
            <person name="Miller A.N."/>
            <person name="Grigoriev I.V."/>
            <person name="Debuchy R."/>
            <person name="Gladieux P."/>
            <person name="Thoren M.H."/>
            <person name="Johannesson H."/>
        </authorList>
    </citation>
    <scope>NUCLEOTIDE SEQUENCE</scope>
    <source>
        <strain evidence="10">PSN324</strain>
    </source>
</reference>
<keyword evidence="2" id="KW-0575">Peroxidase</keyword>
<dbReference type="InterPro" id="IPR000028">
    <property type="entry name" value="Chloroperoxidase"/>
</dbReference>
<evidence type="ECO:0000256" key="5">
    <source>
        <dbReference type="ARBA" id="ARBA00023002"/>
    </source>
</evidence>
<evidence type="ECO:0000256" key="3">
    <source>
        <dbReference type="ARBA" id="ARBA00022617"/>
    </source>
</evidence>
<name>A0AAV9HKY0_9PEZI</name>
<dbReference type="PANTHER" id="PTHR33577:SF19">
    <property type="entry name" value="HEME HALOPEROXIDASE FAMILY PROFILE DOMAIN-CONTAINING PROTEIN-RELATED"/>
    <property type="match status" value="1"/>
</dbReference>
<sequence length="280" mass="30252">MKFTKLLAHTGLLSIASASCPALTEPSGYEWIAPTPEDSRSPCPGLNAMANHGWLPRSGKDIDLAALQRAVKGAFNFAPDALDQAFHIAVDFNLTTTGNSSTIHLSDLDLHDAIEMDGSLSRNDYFLGDNTHFDPVVWVSTANRLGLYDCVETEADKFVTVEKVAVARALRVQDAMRANPRFNASAAQQRGSPGTTGLFMAALWNDAAGAVPKTWVRSFFEQERIPYLFGFDPQARAEQDSQEIGALVGRILQVNVTLGGCPFSKPGLAGLGARHFHGFS</sequence>
<comment type="similarity">
    <text evidence="7">Belongs to the chloroperoxidase family.</text>
</comment>
<feature type="chain" id="PRO_5043776523" evidence="8">
    <location>
        <begin position="19"/>
        <end position="280"/>
    </location>
</feature>
<dbReference type="EMBL" id="MU864989">
    <property type="protein sequence ID" value="KAK4461522.1"/>
    <property type="molecule type" value="Genomic_DNA"/>
</dbReference>
<evidence type="ECO:0000259" key="9">
    <source>
        <dbReference type="Pfam" id="PF01328"/>
    </source>
</evidence>
<evidence type="ECO:0000256" key="2">
    <source>
        <dbReference type="ARBA" id="ARBA00022559"/>
    </source>
</evidence>
<dbReference type="InterPro" id="IPR036851">
    <property type="entry name" value="Chloroperoxidase-like_sf"/>
</dbReference>
<dbReference type="PANTHER" id="PTHR33577">
    <property type="entry name" value="STERIGMATOCYSTIN BIOSYNTHESIS PEROXIDASE STCC-RELATED"/>
    <property type="match status" value="1"/>
</dbReference>
<keyword evidence="11" id="KW-1185">Reference proteome</keyword>
<organism evidence="10 11">
    <name type="scientific">Cladorrhinum samala</name>
    <dbReference type="NCBI Taxonomy" id="585594"/>
    <lineage>
        <taxon>Eukaryota</taxon>
        <taxon>Fungi</taxon>
        <taxon>Dikarya</taxon>
        <taxon>Ascomycota</taxon>
        <taxon>Pezizomycotina</taxon>
        <taxon>Sordariomycetes</taxon>
        <taxon>Sordariomycetidae</taxon>
        <taxon>Sordariales</taxon>
        <taxon>Podosporaceae</taxon>
        <taxon>Cladorrhinum</taxon>
    </lineage>
</organism>
<dbReference type="Proteomes" id="UP001321749">
    <property type="component" value="Unassembled WGS sequence"/>
</dbReference>
<dbReference type="GO" id="GO:0046872">
    <property type="term" value="F:metal ion binding"/>
    <property type="evidence" value="ECO:0007669"/>
    <property type="project" value="UniProtKB-KW"/>
</dbReference>
<keyword evidence="4" id="KW-0479">Metal-binding</keyword>
<comment type="cofactor">
    <cofactor evidence="1">
        <name>heme b</name>
        <dbReference type="ChEBI" id="CHEBI:60344"/>
    </cofactor>
</comment>
<comment type="caution">
    <text evidence="10">The sequence shown here is derived from an EMBL/GenBank/DDBJ whole genome shotgun (WGS) entry which is preliminary data.</text>
</comment>
<keyword evidence="3" id="KW-0349">Heme</keyword>
<evidence type="ECO:0000256" key="1">
    <source>
        <dbReference type="ARBA" id="ARBA00001970"/>
    </source>
</evidence>
<keyword evidence="6" id="KW-0408">Iron</keyword>
<dbReference type="Gene3D" id="1.10.489.10">
    <property type="entry name" value="Chloroperoxidase-like"/>
    <property type="match status" value="1"/>
</dbReference>
<reference evidence="10" key="1">
    <citation type="journal article" date="2023" name="Mol. Phylogenet. Evol.">
        <title>Genome-scale phylogeny and comparative genomics of the fungal order Sordariales.</title>
        <authorList>
            <person name="Hensen N."/>
            <person name="Bonometti L."/>
            <person name="Westerberg I."/>
            <person name="Brannstrom I.O."/>
            <person name="Guillou S."/>
            <person name="Cros-Aarteil S."/>
            <person name="Calhoun S."/>
            <person name="Haridas S."/>
            <person name="Kuo A."/>
            <person name="Mondo S."/>
            <person name="Pangilinan J."/>
            <person name="Riley R."/>
            <person name="LaButti K."/>
            <person name="Andreopoulos B."/>
            <person name="Lipzen A."/>
            <person name="Chen C."/>
            <person name="Yan M."/>
            <person name="Daum C."/>
            <person name="Ng V."/>
            <person name="Clum A."/>
            <person name="Steindorff A."/>
            <person name="Ohm R.A."/>
            <person name="Martin F."/>
            <person name="Silar P."/>
            <person name="Natvig D.O."/>
            <person name="Lalanne C."/>
            <person name="Gautier V."/>
            <person name="Ament-Velasquez S.L."/>
            <person name="Kruys A."/>
            <person name="Hutchinson M.I."/>
            <person name="Powell A.J."/>
            <person name="Barry K."/>
            <person name="Miller A.N."/>
            <person name="Grigoriev I.V."/>
            <person name="Debuchy R."/>
            <person name="Gladieux P."/>
            <person name="Hiltunen Thoren M."/>
            <person name="Johannesson H."/>
        </authorList>
    </citation>
    <scope>NUCLEOTIDE SEQUENCE</scope>
    <source>
        <strain evidence="10">PSN324</strain>
    </source>
</reference>
<evidence type="ECO:0000256" key="8">
    <source>
        <dbReference type="SAM" id="SignalP"/>
    </source>
</evidence>
<evidence type="ECO:0000256" key="4">
    <source>
        <dbReference type="ARBA" id="ARBA00022723"/>
    </source>
</evidence>
<dbReference type="AlphaFoldDB" id="A0AAV9HKY0"/>
<gene>
    <name evidence="10" type="ORF">QBC42DRAFT_329697</name>
</gene>
<dbReference type="Pfam" id="PF01328">
    <property type="entry name" value="Peroxidase_2"/>
    <property type="match status" value="1"/>
</dbReference>
<evidence type="ECO:0000256" key="7">
    <source>
        <dbReference type="ARBA" id="ARBA00025795"/>
    </source>
</evidence>
<evidence type="ECO:0000256" key="6">
    <source>
        <dbReference type="ARBA" id="ARBA00023004"/>
    </source>
</evidence>
<proteinExistence type="inferred from homology"/>
<evidence type="ECO:0000313" key="10">
    <source>
        <dbReference type="EMBL" id="KAK4461522.1"/>
    </source>
</evidence>
<feature type="domain" description="Heme haloperoxidase family profile" evidence="9">
    <location>
        <begin position="30"/>
        <end position="227"/>
    </location>
</feature>
<feature type="signal peptide" evidence="8">
    <location>
        <begin position="1"/>
        <end position="18"/>
    </location>
</feature>
<evidence type="ECO:0000313" key="11">
    <source>
        <dbReference type="Proteomes" id="UP001321749"/>
    </source>
</evidence>
<keyword evidence="5" id="KW-0560">Oxidoreductase</keyword>